<gene>
    <name evidence="7" type="ORF">EUBVEN_00201</name>
</gene>
<dbReference type="InterPro" id="IPR005952">
    <property type="entry name" value="Phosphogly_mut1"/>
</dbReference>
<dbReference type="AlphaFoldDB" id="A5Z3F5"/>
<keyword evidence="4" id="KW-0413">Isomerase</keyword>
<protein>
    <recommendedName>
        <fullName evidence="2">phosphoglycerate mutase (2,3-diphosphoglycerate-dependent)</fullName>
        <ecNumber evidence="2">5.4.2.11</ecNumber>
    </recommendedName>
</protein>
<sequence length="226" mass="26036">MRKDCKMNIYLIRHGRQNSKLCNVDVELSPEGREQADLVGKRLQTYHIDVVYSSQLIRAKETADIINKYLNKPRVIEERIQEANFGAMTGMTNEAIDEKYGDYLAQRSTMTTDMTYPDGENCQMVYERAKAGLDDIVKDSLEKGYENICIVTHGGVLRALVTGIMGAPYKNWLAVGRQIENCSISQLLYDEKSKTYHVERFNDFAHFENEDRLLRKHFGSGFFKKK</sequence>
<dbReference type="InterPro" id="IPR029033">
    <property type="entry name" value="His_PPase_superfam"/>
</dbReference>
<dbReference type="SUPFAM" id="SSF53254">
    <property type="entry name" value="Phosphoglycerate mutase-like"/>
    <property type="match status" value="1"/>
</dbReference>
<accession>A5Z3F5</accession>
<evidence type="ECO:0000313" key="8">
    <source>
        <dbReference type="Proteomes" id="UP000006000"/>
    </source>
</evidence>
<evidence type="ECO:0000256" key="2">
    <source>
        <dbReference type="ARBA" id="ARBA00012028"/>
    </source>
</evidence>
<dbReference type="EMBL" id="AAVL02000023">
    <property type="protein sequence ID" value="EDM52445.1"/>
    <property type="molecule type" value="Genomic_DNA"/>
</dbReference>
<comment type="similarity">
    <text evidence="1">Belongs to the phosphoglycerate mutase family. BPG-dependent PGAM subfamily.</text>
</comment>
<feature type="binding site" evidence="6">
    <location>
        <position position="58"/>
    </location>
    <ligand>
        <name>substrate</name>
    </ligand>
</feature>
<dbReference type="CDD" id="cd07067">
    <property type="entry name" value="HP_PGM_like"/>
    <property type="match status" value="1"/>
</dbReference>
<comment type="caution">
    <text evidence="7">The sequence shown here is derived from an EMBL/GenBank/DDBJ whole genome shotgun (WGS) entry which is preliminary data.</text>
</comment>
<evidence type="ECO:0000256" key="4">
    <source>
        <dbReference type="ARBA" id="ARBA00023235"/>
    </source>
</evidence>
<feature type="active site" description="Tele-phosphohistidine intermediate" evidence="5">
    <location>
        <position position="14"/>
    </location>
</feature>
<reference evidence="7 8" key="2">
    <citation type="submission" date="2007-04" db="EMBL/GenBank/DDBJ databases">
        <title>Draft genome sequence of Eubacterium ventriosum (ATCC 27560).</title>
        <authorList>
            <person name="Sudarsanam P."/>
            <person name="Ley R."/>
            <person name="Guruge J."/>
            <person name="Turnbaugh P.J."/>
            <person name="Mahowald M."/>
            <person name="Liep D."/>
            <person name="Gordon J."/>
        </authorList>
    </citation>
    <scope>NUCLEOTIDE SEQUENCE [LARGE SCALE GENOMIC DNA]</scope>
    <source>
        <strain evidence="7 8">ATCC 27560</strain>
    </source>
</reference>
<keyword evidence="3" id="KW-0324">Glycolysis</keyword>
<dbReference type="Proteomes" id="UP000006000">
    <property type="component" value="Unassembled WGS sequence"/>
</dbReference>
<dbReference type="eggNOG" id="COG0406">
    <property type="taxonomic scope" value="Bacteria"/>
</dbReference>
<feature type="active site" description="Proton donor/acceptor" evidence="5">
    <location>
        <position position="82"/>
    </location>
</feature>
<dbReference type="HOGENOM" id="CLU_033323_9_5_9"/>
<proteinExistence type="inferred from homology"/>
<dbReference type="STRING" id="411463.EUBVEN_00201"/>
<evidence type="ECO:0000256" key="6">
    <source>
        <dbReference type="PIRSR" id="PIRSR613078-2"/>
    </source>
</evidence>
<reference evidence="7 8" key="1">
    <citation type="submission" date="2007-03" db="EMBL/GenBank/DDBJ databases">
        <authorList>
            <person name="Fulton L."/>
            <person name="Clifton S."/>
            <person name="Fulton B."/>
            <person name="Xu J."/>
            <person name="Minx P."/>
            <person name="Pepin K.H."/>
            <person name="Johnson M."/>
            <person name="Thiruvilangam P."/>
            <person name="Bhonagiri V."/>
            <person name="Nash W.E."/>
            <person name="Mardis E.R."/>
            <person name="Wilson R.K."/>
        </authorList>
    </citation>
    <scope>NUCLEOTIDE SEQUENCE [LARGE SCALE GENOMIC DNA]</scope>
    <source>
        <strain evidence="7 8">ATCC 27560</strain>
    </source>
</reference>
<dbReference type="InterPro" id="IPR013078">
    <property type="entry name" value="His_Pase_superF_clade-1"/>
</dbReference>
<dbReference type="Pfam" id="PF00300">
    <property type="entry name" value="His_Phos_1"/>
    <property type="match status" value="1"/>
</dbReference>
<dbReference type="SMART" id="SM00855">
    <property type="entry name" value="PGAM"/>
    <property type="match status" value="1"/>
</dbReference>
<organism evidence="7 8">
    <name type="scientific">Eubacterium ventriosum ATCC 27560</name>
    <dbReference type="NCBI Taxonomy" id="411463"/>
    <lineage>
        <taxon>Bacteria</taxon>
        <taxon>Bacillati</taxon>
        <taxon>Bacillota</taxon>
        <taxon>Clostridia</taxon>
        <taxon>Eubacteriales</taxon>
        <taxon>Eubacteriaceae</taxon>
        <taxon>Eubacterium</taxon>
    </lineage>
</organism>
<dbReference type="GO" id="GO:0006096">
    <property type="term" value="P:glycolytic process"/>
    <property type="evidence" value="ECO:0007669"/>
    <property type="project" value="UniProtKB-KW"/>
</dbReference>
<dbReference type="EC" id="5.4.2.11" evidence="2"/>
<dbReference type="Gene3D" id="3.40.50.1240">
    <property type="entry name" value="Phosphoglycerate mutase-like"/>
    <property type="match status" value="1"/>
</dbReference>
<name>A5Z3F5_9FIRM</name>
<dbReference type="GO" id="GO:0004619">
    <property type="term" value="F:phosphoglycerate mutase activity"/>
    <property type="evidence" value="ECO:0007669"/>
    <property type="project" value="UniProtKB-EC"/>
</dbReference>
<evidence type="ECO:0000256" key="1">
    <source>
        <dbReference type="ARBA" id="ARBA00006717"/>
    </source>
</evidence>
<dbReference type="PANTHER" id="PTHR11931">
    <property type="entry name" value="PHOSPHOGLYCERATE MUTASE"/>
    <property type="match status" value="1"/>
</dbReference>
<evidence type="ECO:0000256" key="3">
    <source>
        <dbReference type="ARBA" id="ARBA00023152"/>
    </source>
</evidence>
<evidence type="ECO:0000313" key="7">
    <source>
        <dbReference type="EMBL" id="EDM52445.1"/>
    </source>
</evidence>
<evidence type="ECO:0000256" key="5">
    <source>
        <dbReference type="PIRSR" id="PIRSR613078-1"/>
    </source>
</evidence>